<dbReference type="SMART" id="SM00878">
    <property type="entry name" value="Biotin_carb_C"/>
    <property type="match status" value="1"/>
</dbReference>
<feature type="domain" description="ATP-grasp" evidence="10">
    <location>
        <begin position="112"/>
        <end position="315"/>
    </location>
</feature>
<evidence type="ECO:0000256" key="5">
    <source>
        <dbReference type="ARBA" id="ARBA00022840"/>
    </source>
</evidence>
<comment type="caution">
    <text evidence="14">The sequence shown here is derived from an EMBL/GenBank/DDBJ whole genome shotgun (WGS) entry which is preliminary data.</text>
</comment>
<organism evidence="14 15">
    <name type="scientific">Aeromicrobium piscarium</name>
    <dbReference type="NCBI Taxonomy" id="2590901"/>
    <lineage>
        <taxon>Bacteria</taxon>
        <taxon>Bacillati</taxon>
        <taxon>Actinomycetota</taxon>
        <taxon>Actinomycetes</taxon>
        <taxon>Propionibacteriales</taxon>
        <taxon>Nocardioidaceae</taxon>
        <taxon>Aeromicrobium</taxon>
    </lineage>
</organism>
<evidence type="ECO:0000256" key="1">
    <source>
        <dbReference type="ARBA" id="ARBA00001953"/>
    </source>
</evidence>
<dbReference type="PROSITE" id="PS50980">
    <property type="entry name" value="COA_CT_NTER"/>
    <property type="match status" value="1"/>
</dbReference>
<evidence type="ECO:0000259" key="13">
    <source>
        <dbReference type="PROSITE" id="PS50989"/>
    </source>
</evidence>
<feature type="domain" description="Biotin carboxylation" evidence="11">
    <location>
        <begin position="1"/>
        <end position="449"/>
    </location>
</feature>
<dbReference type="InterPro" id="IPR011764">
    <property type="entry name" value="Biotin_carboxylation_dom"/>
</dbReference>
<dbReference type="InterPro" id="IPR000089">
    <property type="entry name" value="Biotin_lipoyl"/>
</dbReference>
<dbReference type="PANTHER" id="PTHR18866">
    <property type="entry name" value="CARBOXYLASE:PYRUVATE/ACETYL-COA/PROPIONYL-COA CARBOXYLASE"/>
    <property type="match status" value="1"/>
</dbReference>
<evidence type="ECO:0000259" key="12">
    <source>
        <dbReference type="PROSITE" id="PS50980"/>
    </source>
</evidence>
<dbReference type="SUPFAM" id="SSF52096">
    <property type="entry name" value="ClpP/crotonase"/>
    <property type="match status" value="2"/>
</dbReference>
<dbReference type="EMBL" id="VLNT01000001">
    <property type="protein sequence ID" value="TSD68469.1"/>
    <property type="molecule type" value="Genomic_DNA"/>
</dbReference>
<feature type="domain" description="CoA carboxyltransferase C-terminal" evidence="13">
    <location>
        <begin position="803"/>
        <end position="1043"/>
    </location>
</feature>
<dbReference type="InterPro" id="IPR011054">
    <property type="entry name" value="Rudment_hybrid_motif"/>
</dbReference>
<evidence type="ECO:0000313" key="14">
    <source>
        <dbReference type="EMBL" id="TSD68469.1"/>
    </source>
</evidence>
<dbReference type="InterPro" id="IPR011761">
    <property type="entry name" value="ATP-grasp"/>
</dbReference>
<dbReference type="Pfam" id="PF02786">
    <property type="entry name" value="CPSase_L_D2"/>
    <property type="match status" value="1"/>
</dbReference>
<proteinExistence type="predicted"/>
<feature type="domain" description="CoA carboxyltransferase N-terminal" evidence="12">
    <location>
        <begin position="549"/>
        <end position="810"/>
    </location>
</feature>
<feature type="domain" description="Lipoyl-binding" evidence="9">
    <location>
        <begin position="452"/>
        <end position="528"/>
    </location>
</feature>
<dbReference type="Gene3D" id="2.40.50.100">
    <property type="match status" value="1"/>
</dbReference>
<dbReference type="GO" id="GO:0005524">
    <property type="term" value="F:ATP binding"/>
    <property type="evidence" value="ECO:0007669"/>
    <property type="project" value="UniProtKB-UniRule"/>
</dbReference>
<evidence type="ECO:0000259" key="9">
    <source>
        <dbReference type="PROSITE" id="PS50968"/>
    </source>
</evidence>
<dbReference type="PROSITE" id="PS50989">
    <property type="entry name" value="COA_CT_CTER"/>
    <property type="match status" value="1"/>
</dbReference>
<evidence type="ECO:0000259" key="11">
    <source>
        <dbReference type="PROSITE" id="PS50979"/>
    </source>
</evidence>
<accession>A0A554SQD9</accession>
<keyword evidence="15" id="KW-1185">Reference proteome</keyword>
<dbReference type="OrthoDB" id="5240504at2"/>
<comment type="cofactor">
    <cofactor evidence="1">
        <name>biotin</name>
        <dbReference type="ChEBI" id="CHEBI:57586"/>
    </cofactor>
</comment>
<dbReference type="PROSITE" id="PS50979">
    <property type="entry name" value="BC"/>
    <property type="match status" value="1"/>
</dbReference>
<evidence type="ECO:0000256" key="7">
    <source>
        <dbReference type="ARBA" id="ARBA00023268"/>
    </source>
</evidence>
<dbReference type="RefSeq" id="WP_143911410.1">
    <property type="nucleotide sequence ID" value="NZ_VLNT01000001.1"/>
</dbReference>
<dbReference type="PROSITE" id="PS50968">
    <property type="entry name" value="BIOTINYL_LIPOYL"/>
    <property type="match status" value="1"/>
</dbReference>
<evidence type="ECO:0000256" key="8">
    <source>
        <dbReference type="PROSITE-ProRule" id="PRU00409"/>
    </source>
</evidence>
<dbReference type="PANTHER" id="PTHR18866:SF33">
    <property type="entry name" value="METHYLCROTONOYL-COA CARBOXYLASE SUBUNIT ALPHA, MITOCHONDRIAL-RELATED"/>
    <property type="match status" value="1"/>
</dbReference>
<gene>
    <name evidence="14" type="ORF">FNM00_02450</name>
</gene>
<dbReference type="InterPro" id="IPR050856">
    <property type="entry name" value="Biotin_carboxylase_complex"/>
</dbReference>
<dbReference type="PROSITE" id="PS00867">
    <property type="entry name" value="CPSASE_2"/>
    <property type="match status" value="1"/>
</dbReference>
<evidence type="ECO:0000313" key="15">
    <source>
        <dbReference type="Proteomes" id="UP000316988"/>
    </source>
</evidence>
<dbReference type="AlphaFoldDB" id="A0A554SQD9"/>
<dbReference type="Gene3D" id="3.30.470.20">
    <property type="entry name" value="ATP-grasp fold, B domain"/>
    <property type="match status" value="1"/>
</dbReference>
<dbReference type="Pfam" id="PF02785">
    <property type="entry name" value="Biotin_carb_C"/>
    <property type="match status" value="1"/>
</dbReference>
<protein>
    <submittedName>
        <fullName evidence="14">Biotin/lipoyl-binding protein</fullName>
    </submittedName>
</protein>
<name>A0A554SQD9_9ACTN</name>
<dbReference type="SUPFAM" id="SSF56059">
    <property type="entry name" value="Glutathione synthetase ATP-binding domain-like"/>
    <property type="match status" value="1"/>
</dbReference>
<evidence type="ECO:0000256" key="6">
    <source>
        <dbReference type="ARBA" id="ARBA00023267"/>
    </source>
</evidence>
<evidence type="ECO:0000256" key="2">
    <source>
        <dbReference type="ARBA" id="ARBA00004956"/>
    </source>
</evidence>
<keyword evidence="5 8" id="KW-0067">ATP-binding</keyword>
<dbReference type="InterPro" id="IPR034733">
    <property type="entry name" value="AcCoA_carboxyl_beta"/>
</dbReference>
<dbReference type="GO" id="GO:0046872">
    <property type="term" value="F:metal ion binding"/>
    <property type="evidence" value="ECO:0007669"/>
    <property type="project" value="InterPro"/>
</dbReference>
<evidence type="ECO:0000259" key="10">
    <source>
        <dbReference type="PROSITE" id="PS50975"/>
    </source>
</evidence>
<dbReference type="SUPFAM" id="SSF52440">
    <property type="entry name" value="PreATP-grasp domain"/>
    <property type="match status" value="1"/>
</dbReference>
<dbReference type="CDD" id="cd06850">
    <property type="entry name" value="biotinyl_domain"/>
    <property type="match status" value="1"/>
</dbReference>
<dbReference type="Gene3D" id="3.90.226.10">
    <property type="entry name" value="2-enoyl-CoA Hydratase, Chain A, domain 1"/>
    <property type="match status" value="2"/>
</dbReference>
<sequence length="1057" mass="111723">MKVLIANRGEIAVRIARAVRSLGWVPQHVHAAGEPSLDPSSHRLPDSGVSGYLNVGAIIEAARQTGSEAIHPGYGFLSESPELAEACASAGLVFVGPDAGALQLFGDKGASRDHARSVGVPVLASTPSPADTGQVADLLAKHPAGVMVKAVVGGGGRGMRAVTDLEELESAVARCSSEAQRAFGRGDVYAERLMPAARHIEVQVIGDGQGRTAALAERDCSVQRRHQKVLEIAPSPALTDAHRERLMADALALLDPLDYRGLATVEFLVDADELVRTGELDHVFIEVNPRLQVEHTITEELLGTDLVTLQLQVATGRTLGDLGVADRTVAPPAGRFAIQSRVNAEQVVNGTLSATTGTIEHVELPTGARVDTYVTNGTVVDGTFDSLLAKVVTVTEGDFAAACADAVKALDGLVLDGVGTNIGLLREILIDPVVTEGTMTTAYLDERLALEAPDAPATAGEVAAPLGGTVLSVDVEPGTSVGPRRSIVTLESMKMEHPVTAGAPGTVTEVLVHVGEQVAAGQLIARLDISEAAEHDADEEAAEHDLDHVRPDLAELRDRVAQTRDAARPEAVARRHAKGHLTARESIDALVDAESFLEYGTFPVAAQRSRRDIDDLIANTPADGIITGLARIDEVDCAVLAYDYTVLAGTQGYYNHKKTDRMIQVARQREVPLVLFAEGGGGRPGDTDTSDISAAGLNVTTFAAMGSLSGLVPTIGIVTGRCFAGNAALLGCCDVIIGTEDANLGMAGPAMIEGGGLGQFSPEDIGPMDVQSANGVVDILVEDDTAAIRAAQRYLSYFTGRTAEWTAADQRRLRHAIGENRKQVYDIRRLIELLADDDSVLELRAGFAPGAITALVRIEGRAVGLIANNPAHLGGAIDADGADKMARFLQLCDAHGLPVVSLCDTPGFMVGPESEKTATVRHFSRLFVISSHLRVPVMTIVLRKGYGLGAQAMAAGSFMATIATIAWPTGEIGGMGLEGAVRLGFSKELDAITDPGQRERRYQQLIDEHYETGKAINGAMKHEFDEVIDPADSRRWILATLGQHTPAERGTRYIDTW</sequence>
<dbReference type="InterPro" id="IPR011763">
    <property type="entry name" value="COA_CT_C"/>
</dbReference>
<dbReference type="InterPro" id="IPR011053">
    <property type="entry name" value="Single_hybrid_motif"/>
</dbReference>
<dbReference type="UniPathway" id="UPA00655">
    <property type="reaction ID" value="UER00711"/>
</dbReference>
<dbReference type="InterPro" id="IPR016185">
    <property type="entry name" value="PreATP-grasp_dom_sf"/>
</dbReference>
<keyword evidence="7" id="KW-0511">Multifunctional enzyme</keyword>
<reference evidence="14 15" key="1">
    <citation type="submission" date="2019-07" db="EMBL/GenBank/DDBJ databases">
        <authorList>
            <person name="Zhao L.H."/>
        </authorList>
    </citation>
    <scope>NUCLEOTIDE SEQUENCE [LARGE SCALE GENOMIC DNA]</scope>
    <source>
        <strain evidence="14 15">Co35</strain>
    </source>
</reference>
<dbReference type="GO" id="GO:0016874">
    <property type="term" value="F:ligase activity"/>
    <property type="evidence" value="ECO:0007669"/>
    <property type="project" value="UniProtKB-KW"/>
</dbReference>
<dbReference type="InterPro" id="IPR011762">
    <property type="entry name" value="COA_CT_N"/>
</dbReference>
<evidence type="ECO:0000256" key="3">
    <source>
        <dbReference type="ARBA" id="ARBA00022598"/>
    </source>
</evidence>
<dbReference type="InterPro" id="IPR029045">
    <property type="entry name" value="ClpP/crotonase-like_dom_sf"/>
</dbReference>
<keyword evidence="4 8" id="KW-0547">Nucleotide-binding</keyword>
<dbReference type="PROSITE" id="PS50975">
    <property type="entry name" value="ATP_GRASP"/>
    <property type="match status" value="1"/>
</dbReference>
<comment type="pathway">
    <text evidence="2">Lipid metabolism; malonyl-CoA biosynthesis; malonyl-CoA from acetyl-CoA: step 1/1.</text>
</comment>
<dbReference type="Proteomes" id="UP000316988">
    <property type="component" value="Unassembled WGS sequence"/>
</dbReference>
<dbReference type="SUPFAM" id="SSF51246">
    <property type="entry name" value="Rudiment single hybrid motif"/>
    <property type="match status" value="1"/>
</dbReference>
<dbReference type="InterPro" id="IPR005479">
    <property type="entry name" value="CPAse_ATP-bd"/>
</dbReference>
<dbReference type="InterPro" id="IPR005481">
    <property type="entry name" value="BC-like_N"/>
</dbReference>
<dbReference type="Pfam" id="PF00364">
    <property type="entry name" value="Biotin_lipoyl"/>
    <property type="match status" value="1"/>
</dbReference>
<keyword evidence="6" id="KW-0092">Biotin</keyword>
<evidence type="ECO:0000256" key="4">
    <source>
        <dbReference type="ARBA" id="ARBA00022741"/>
    </source>
</evidence>
<dbReference type="SUPFAM" id="SSF51230">
    <property type="entry name" value="Single hybrid motif"/>
    <property type="match status" value="1"/>
</dbReference>
<keyword evidence="3" id="KW-0436">Ligase</keyword>
<dbReference type="Pfam" id="PF01039">
    <property type="entry name" value="Carboxyl_trans"/>
    <property type="match status" value="1"/>
</dbReference>
<dbReference type="GO" id="GO:2001295">
    <property type="term" value="P:malonyl-CoA biosynthetic process"/>
    <property type="evidence" value="ECO:0007669"/>
    <property type="project" value="UniProtKB-UniPathway"/>
</dbReference>
<dbReference type="InterPro" id="IPR005482">
    <property type="entry name" value="Biotin_COase_C"/>
</dbReference>
<dbReference type="Pfam" id="PF00289">
    <property type="entry name" value="Biotin_carb_N"/>
    <property type="match status" value="1"/>
</dbReference>